<organism evidence="3 4">
    <name type="scientific">Aureococcus anophagefferens</name>
    <name type="common">Harmful bloom alga</name>
    <dbReference type="NCBI Taxonomy" id="44056"/>
    <lineage>
        <taxon>Eukaryota</taxon>
        <taxon>Sar</taxon>
        <taxon>Stramenopiles</taxon>
        <taxon>Ochrophyta</taxon>
        <taxon>Pelagophyceae</taxon>
        <taxon>Pelagomonadales</taxon>
        <taxon>Pelagomonadaceae</taxon>
        <taxon>Aureococcus</taxon>
    </lineage>
</organism>
<feature type="transmembrane region" description="Helical" evidence="2">
    <location>
        <begin position="21"/>
        <end position="41"/>
    </location>
</feature>
<keyword evidence="4" id="KW-1185">Reference proteome</keyword>
<dbReference type="Proteomes" id="UP001363151">
    <property type="component" value="Unassembled WGS sequence"/>
</dbReference>
<dbReference type="EMBL" id="JBBJCI010000363">
    <property type="protein sequence ID" value="KAK7233184.1"/>
    <property type="molecule type" value="Genomic_DNA"/>
</dbReference>
<gene>
    <name evidence="3" type="ORF">SO694_00038043</name>
</gene>
<keyword evidence="2" id="KW-0472">Membrane</keyword>
<comment type="caution">
    <text evidence="3">The sequence shown here is derived from an EMBL/GenBank/DDBJ whole genome shotgun (WGS) entry which is preliminary data.</text>
</comment>
<evidence type="ECO:0000313" key="3">
    <source>
        <dbReference type="EMBL" id="KAK7233184.1"/>
    </source>
</evidence>
<feature type="transmembrane region" description="Helical" evidence="2">
    <location>
        <begin position="48"/>
        <end position="71"/>
    </location>
</feature>
<name>A0ABR1FLS8_AURAN</name>
<evidence type="ECO:0008006" key="5">
    <source>
        <dbReference type="Google" id="ProtNLM"/>
    </source>
</evidence>
<evidence type="ECO:0000313" key="4">
    <source>
        <dbReference type="Proteomes" id="UP001363151"/>
    </source>
</evidence>
<protein>
    <recommendedName>
        <fullName evidence="5">Heterokaryon incompatibility domain-containing protein</fullName>
    </recommendedName>
</protein>
<feature type="transmembrane region" description="Helical" evidence="2">
    <location>
        <begin position="101"/>
        <end position="120"/>
    </location>
</feature>
<sequence>MVVGIALCSNDVVGFAVGSDFYHAAVFCGPPGALALMLALLPTDRRAIYRVLAFFSVALTLASLVLFVVAARDTPGVGAEGRACLERKPAWFCGVVAAGQWLKGAITLATVAGLVSALWLPTRASLDRLWHCAAFVWFGVGAARLAQRVAAQVRPGGVRPGQHVGEWLILGSYFFFGACAVWPSFRQRAHSALLARGGQISSAAGVAALLGDHDVDEKSTPDPELFKLAKPAEYGQVDWFVSHSWREDADAKYDALQEARARFREEHKRDPVIWLDKFCIDQRSIEENLMCLPVFLAGCNQLFILCGETYLERLWCMLELFVFIQMGGRVDDVELFFIAPDGARPARPPSARTPSLGFFRTPSRPRGALEAPPEEPPLDEPGRVKAFFEQQFERFDVARASCYDAVQRDRLLAIVEAGFGGLPAFNDALKETMRALKAKGRYTLVKKNGAVACAASP</sequence>
<accession>A0ABR1FLS8</accession>
<evidence type="ECO:0000256" key="2">
    <source>
        <dbReference type="SAM" id="Phobius"/>
    </source>
</evidence>
<proteinExistence type="predicted"/>
<keyword evidence="2" id="KW-0812">Transmembrane</keyword>
<evidence type="ECO:0000256" key="1">
    <source>
        <dbReference type="SAM" id="MobiDB-lite"/>
    </source>
</evidence>
<feature type="transmembrane region" description="Helical" evidence="2">
    <location>
        <begin position="167"/>
        <end position="185"/>
    </location>
</feature>
<reference evidence="3 4" key="1">
    <citation type="submission" date="2024-03" db="EMBL/GenBank/DDBJ databases">
        <title>Aureococcus anophagefferens CCMP1851 and Kratosvirus quantuckense: Draft genome of a second virus-susceptible host strain in the model system.</title>
        <authorList>
            <person name="Chase E."/>
            <person name="Truchon A.R."/>
            <person name="Schepens W."/>
            <person name="Wilhelm S.W."/>
        </authorList>
    </citation>
    <scope>NUCLEOTIDE SEQUENCE [LARGE SCALE GENOMIC DNA]</scope>
    <source>
        <strain evidence="3 4">CCMP1851</strain>
    </source>
</reference>
<keyword evidence="2" id="KW-1133">Transmembrane helix</keyword>
<feature type="region of interest" description="Disordered" evidence="1">
    <location>
        <begin position="347"/>
        <end position="376"/>
    </location>
</feature>